<feature type="transmembrane region" description="Helical" evidence="8">
    <location>
        <begin position="38"/>
        <end position="56"/>
    </location>
</feature>
<dbReference type="InterPro" id="IPR043573">
    <property type="entry name" value="Fig4-like"/>
</dbReference>
<organism evidence="10 11">
    <name type="scientific">Cannabis sativa</name>
    <name type="common">Hemp</name>
    <name type="synonym">Marijuana</name>
    <dbReference type="NCBI Taxonomy" id="3483"/>
    <lineage>
        <taxon>Eukaryota</taxon>
        <taxon>Viridiplantae</taxon>
        <taxon>Streptophyta</taxon>
        <taxon>Embryophyta</taxon>
        <taxon>Tracheophyta</taxon>
        <taxon>Spermatophyta</taxon>
        <taxon>Magnoliopsida</taxon>
        <taxon>eudicotyledons</taxon>
        <taxon>Gunneridae</taxon>
        <taxon>Pentapetalae</taxon>
        <taxon>rosids</taxon>
        <taxon>fabids</taxon>
        <taxon>Rosales</taxon>
        <taxon>Cannabaceae</taxon>
        <taxon>Cannabis</taxon>
    </lineage>
</organism>
<sequence length="354" mass="38927">MQYDLAWERCRQLQAEDVVVKGKVVGANKGGVVAVVEGLRGGGVGSGFLLILAGYLSLKAFEKRRNSYFALILETVLLQLAIPWLQVDMVTPMCSQLTYEGLLDEIIYILFDIKYLDLAAEHLVLRIKATDALLLLGKVAAYALTLTAKLQMPCYFLASKATDALLLLGKVAAYALTLTSFFYCQVSPSLETDFSTESSSSEEVDNGELSPKNHYDVNNNGDANKFEYAYGLATLGHQLHALGVIDNPKIDLNDPLAEDLMSFYERMGDTLAHQYGGSAAHNKYLIWYLISPCAQFAYIFLNCDVEQIFLRGGGNGKRQLSLRNSSKLFNFSSMVGSGAPVPLKLNNLPLKVPH</sequence>
<dbReference type="GO" id="GO:0046856">
    <property type="term" value="P:phosphatidylinositol dephosphorylation"/>
    <property type="evidence" value="ECO:0007669"/>
    <property type="project" value="InterPro"/>
</dbReference>
<accession>A0A7J6ESE2</accession>
<keyword evidence="11" id="KW-1185">Reference proteome</keyword>
<dbReference type="GO" id="GO:0043813">
    <property type="term" value="F:phosphatidylinositol-3,5-bisphosphate 5-phosphatase activity"/>
    <property type="evidence" value="ECO:0007669"/>
    <property type="project" value="InterPro"/>
</dbReference>
<keyword evidence="3" id="KW-0378">Hydrolase</keyword>
<proteinExistence type="predicted"/>
<evidence type="ECO:0000256" key="5">
    <source>
        <dbReference type="ARBA" id="ARBA00023337"/>
    </source>
</evidence>
<dbReference type="Proteomes" id="UP000583929">
    <property type="component" value="Unassembled WGS sequence"/>
</dbReference>
<feature type="region of interest" description="Disordered" evidence="7">
    <location>
        <begin position="195"/>
        <end position="214"/>
    </location>
</feature>
<gene>
    <name evidence="10" type="ORF">G4B88_005133</name>
</gene>
<comment type="caution">
    <text evidence="10">The sequence shown here is derived from an EMBL/GenBank/DDBJ whole genome shotgun (WGS) entry which is preliminary data.</text>
</comment>
<keyword evidence="2" id="KW-0926">Vacuole</keyword>
<evidence type="ECO:0000256" key="3">
    <source>
        <dbReference type="ARBA" id="ARBA00022801"/>
    </source>
</evidence>
<dbReference type="EMBL" id="JAATIQ010000331">
    <property type="protein sequence ID" value="KAF4361343.1"/>
    <property type="molecule type" value="Genomic_DNA"/>
</dbReference>
<dbReference type="PROSITE" id="PS50275">
    <property type="entry name" value="SAC"/>
    <property type="match status" value="1"/>
</dbReference>
<feature type="domain" description="SAC" evidence="9">
    <location>
        <begin position="224"/>
        <end position="277"/>
    </location>
</feature>
<keyword evidence="8" id="KW-1133">Transmembrane helix</keyword>
<comment type="subcellular location">
    <subcellularLocation>
        <location evidence="1">Vacuole membrane</location>
        <topology evidence="1">Peripheral membrane protein</topology>
    </subcellularLocation>
</comment>
<evidence type="ECO:0000256" key="8">
    <source>
        <dbReference type="SAM" id="Phobius"/>
    </source>
</evidence>
<dbReference type="PANTHER" id="PTHR45738:SF25">
    <property type="entry name" value="PHOSPHOINOSITIDE PHOSPHATASE SAC3-RELATED"/>
    <property type="match status" value="1"/>
</dbReference>
<evidence type="ECO:0000256" key="4">
    <source>
        <dbReference type="ARBA" id="ARBA00023136"/>
    </source>
</evidence>
<dbReference type="InterPro" id="IPR002013">
    <property type="entry name" value="SAC_dom"/>
</dbReference>
<evidence type="ECO:0000259" key="9">
    <source>
        <dbReference type="PROSITE" id="PS50275"/>
    </source>
</evidence>
<comment type="subunit">
    <text evidence="6">Component of the PI(3,5)P2 regulatory complex at least composed of ATG18, SAC/FIG4, FAB1 and VAC14.</text>
</comment>
<evidence type="ECO:0000313" key="11">
    <source>
        <dbReference type="Proteomes" id="UP000583929"/>
    </source>
</evidence>
<feature type="transmembrane region" description="Helical" evidence="8">
    <location>
        <begin position="68"/>
        <end position="86"/>
    </location>
</feature>
<dbReference type="GO" id="GO:0005774">
    <property type="term" value="C:vacuolar membrane"/>
    <property type="evidence" value="ECO:0007669"/>
    <property type="project" value="UniProtKB-SubCell"/>
</dbReference>
<keyword evidence="8" id="KW-0812">Transmembrane</keyword>
<keyword evidence="4 8" id="KW-0472">Membrane</keyword>
<name>A0A7J6ESE2_CANSA</name>
<evidence type="ECO:0000256" key="2">
    <source>
        <dbReference type="ARBA" id="ARBA00022554"/>
    </source>
</evidence>
<dbReference type="PANTHER" id="PTHR45738">
    <property type="entry name" value="POLYPHOSPHOINOSITIDE PHOSPHATASE"/>
    <property type="match status" value="1"/>
</dbReference>
<comment type="catalytic activity">
    <reaction evidence="5">
        <text>a 1,2-diacyl-sn-glycero-3-phospho-(1D-myo-inositol-3,5-bisphosphate) + H2O = a 1,2-diacyl-sn-glycero-3-phospho-(1D-myo-inositol-3-phosphate) + phosphate</text>
        <dbReference type="Rhea" id="RHEA:32955"/>
        <dbReference type="ChEBI" id="CHEBI:15377"/>
        <dbReference type="ChEBI" id="CHEBI:43474"/>
        <dbReference type="ChEBI" id="CHEBI:57923"/>
        <dbReference type="ChEBI" id="CHEBI:58088"/>
    </reaction>
</comment>
<evidence type="ECO:0000256" key="1">
    <source>
        <dbReference type="ARBA" id="ARBA00004148"/>
    </source>
</evidence>
<evidence type="ECO:0000256" key="6">
    <source>
        <dbReference type="ARBA" id="ARBA00023464"/>
    </source>
</evidence>
<dbReference type="AlphaFoldDB" id="A0A7J6ESE2"/>
<evidence type="ECO:0000313" key="10">
    <source>
        <dbReference type="EMBL" id="KAF4361343.1"/>
    </source>
</evidence>
<protein>
    <recommendedName>
        <fullName evidence="9">SAC domain-containing protein</fullName>
    </recommendedName>
</protein>
<reference evidence="10 11" key="1">
    <citation type="journal article" date="2020" name="bioRxiv">
        <title>Sequence and annotation of 42 cannabis genomes reveals extensive copy number variation in cannabinoid synthesis and pathogen resistance genes.</title>
        <authorList>
            <person name="Mckernan K.J."/>
            <person name="Helbert Y."/>
            <person name="Kane L.T."/>
            <person name="Ebling H."/>
            <person name="Zhang L."/>
            <person name="Liu B."/>
            <person name="Eaton Z."/>
            <person name="Mclaughlin S."/>
            <person name="Kingan S."/>
            <person name="Baybayan P."/>
            <person name="Concepcion G."/>
            <person name="Jordan M."/>
            <person name="Riva A."/>
            <person name="Barbazuk W."/>
            <person name="Harkins T."/>
        </authorList>
    </citation>
    <scope>NUCLEOTIDE SEQUENCE [LARGE SCALE GENOMIC DNA]</scope>
    <source>
        <strain evidence="11">cv. Jamaican Lion 4</strain>
        <tissue evidence="10">Leaf</tissue>
    </source>
</reference>
<evidence type="ECO:0000256" key="7">
    <source>
        <dbReference type="SAM" id="MobiDB-lite"/>
    </source>
</evidence>